<comment type="caution">
    <text evidence="10">The sequence shown here is derived from an EMBL/GenBank/DDBJ whole genome shotgun (WGS) entry which is preliminary data.</text>
</comment>
<feature type="transmembrane region" description="Helical" evidence="8">
    <location>
        <begin position="231"/>
        <end position="247"/>
    </location>
</feature>
<evidence type="ECO:0000313" key="11">
    <source>
        <dbReference type="Proteomes" id="UP001500063"/>
    </source>
</evidence>
<evidence type="ECO:0000256" key="8">
    <source>
        <dbReference type="SAM" id="Phobius"/>
    </source>
</evidence>
<evidence type="ECO:0000256" key="3">
    <source>
        <dbReference type="ARBA" id="ARBA00022692"/>
    </source>
</evidence>
<feature type="transmembrane region" description="Helical" evidence="8">
    <location>
        <begin position="268"/>
        <end position="288"/>
    </location>
</feature>
<dbReference type="EMBL" id="BAAABW010000015">
    <property type="protein sequence ID" value="GAA0348825.1"/>
    <property type="molecule type" value="Genomic_DNA"/>
</dbReference>
<evidence type="ECO:0000256" key="6">
    <source>
        <dbReference type="ARBA" id="ARBA00023251"/>
    </source>
</evidence>
<feature type="transmembrane region" description="Helical" evidence="8">
    <location>
        <begin position="201"/>
        <end position="219"/>
    </location>
</feature>
<evidence type="ECO:0000259" key="9">
    <source>
        <dbReference type="PROSITE" id="PS50850"/>
    </source>
</evidence>
<protein>
    <submittedName>
        <fullName evidence="10">MFS transporter</fullName>
    </submittedName>
</protein>
<feature type="domain" description="Major facilitator superfamily (MFS) profile" evidence="9">
    <location>
        <begin position="11"/>
        <end position="462"/>
    </location>
</feature>
<keyword evidence="6" id="KW-0046">Antibiotic resistance</keyword>
<feature type="transmembrane region" description="Helical" evidence="8">
    <location>
        <begin position="300"/>
        <end position="326"/>
    </location>
</feature>
<dbReference type="PROSITE" id="PS50850">
    <property type="entry name" value="MFS"/>
    <property type="match status" value="1"/>
</dbReference>
<dbReference type="CDD" id="cd17504">
    <property type="entry name" value="MFS_MMR_MDR_like"/>
    <property type="match status" value="1"/>
</dbReference>
<evidence type="ECO:0000256" key="1">
    <source>
        <dbReference type="ARBA" id="ARBA00004651"/>
    </source>
</evidence>
<evidence type="ECO:0000313" key="10">
    <source>
        <dbReference type="EMBL" id="GAA0348825.1"/>
    </source>
</evidence>
<feature type="region of interest" description="Disordered" evidence="7">
    <location>
        <begin position="466"/>
        <end position="504"/>
    </location>
</feature>
<gene>
    <name evidence="10" type="ORF">GCM10010319_26890</name>
</gene>
<organism evidence="10 11">
    <name type="scientific">Streptomyces blastmyceticus</name>
    <dbReference type="NCBI Taxonomy" id="68180"/>
    <lineage>
        <taxon>Bacteria</taxon>
        <taxon>Bacillati</taxon>
        <taxon>Actinomycetota</taxon>
        <taxon>Actinomycetes</taxon>
        <taxon>Kitasatosporales</taxon>
        <taxon>Streptomycetaceae</taxon>
        <taxon>Streptomyces</taxon>
    </lineage>
</organism>
<proteinExistence type="predicted"/>
<dbReference type="SUPFAM" id="SSF103473">
    <property type="entry name" value="MFS general substrate transporter"/>
    <property type="match status" value="1"/>
</dbReference>
<keyword evidence="11" id="KW-1185">Reference proteome</keyword>
<evidence type="ECO:0000256" key="7">
    <source>
        <dbReference type="SAM" id="MobiDB-lite"/>
    </source>
</evidence>
<dbReference type="RefSeq" id="WP_344118025.1">
    <property type="nucleotide sequence ID" value="NZ_BAAABW010000015.1"/>
</dbReference>
<dbReference type="Pfam" id="PF07690">
    <property type="entry name" value="MFS_1"/>
    <property type="match status" value="1"/>
</dbReference>
<evidence type="ECO:0000256" key="2">
    <source>
        <dbReference type="ARBA" id="ARBA00022448"/>
    </source>
</evidence>
<dbReference type="InterPro" id="IPR011701">
    <property type="entry name" value="MFS"/>
</dbReference>
<keyword evidence="2" id="KW-0813">Transport</keyword>
<dbReference type="InterPro" id="IPR020846">
    <property type="entry name" value="MFS_dom"/>
</dbReference>
<dbReference type="InterPro" id="IPR036259">
    <property type="entry name" value="MFS_trans_sf"/>
</dbReference>
<keyword evidence="5 8" id="KW-0472">Membrane</keyword>
<feature type="transmembrane region" description="Helical" evidence="8">
    <location>
        <begin position="436"/>
        <end position="458"/>
    </location>
</feature>
<feature type="transmembrane region" description="Helical" evidence="8">
    <location>
        <begin position="338"/>
        <end position="358"/>
    </location>
</feature>
<feature type="transmembrane region" description="Helical" evidence="8">
    <location>
        <begin position="138"/>
        <end position="156"/>
    </location>
</feature>
<feature type="transmembrane region" description="Helical" evidence="8">
    <location>
        <begin position="364"/>
        <end position="392"/>
    </location>
</feature>
<dbReference type="PANTHER" id="PTHR42718:SF9">
    <property type="entry name" value="MAJOR FACILITATOR SUPERFAMILY MULTIDRUG TRANSPORTER MFSC"/>
    <property type="match status" value="1"/>
</dbReference>
<evidence type="ECO:0000256" key="5">
    <source>
        <dbReference type="ARBA" id="ARBA00023136"/>
    </source>
</evidence>
<keyword evidence="4 8" id="KW-1133">Transmembrane helix</keyword>
<feature type="transmembrane region" description="Helical" evidence="8">
    <location>
        <begin position="80"/>
        <end position="100"/>
    </location>
</feature>
<keyword evidence="3 8" id="KW-0812">Transmembrane</keyword>
<dbReference type="Proteomes" id="UP001500063">
    <property type="component" value="Unassembled WGS sequence"/>
</dbReference>
<name>A0ABN0WWS1_9ACTN</name>
<sequence>MGTQLAPATRGPRTLVAALVFLGMAVAVVSSLGAPLIPRIAAADHVSLSDAQWSLTITLLVGAVATPTMGRLGDGPRRRAVILGAAAVMLAGSVLAALQLGFGSLIAGRALQGVGAGLTPLAIATARDCLPPDRSRPAVALLSITTVAGVGLGYPLTGLIAQSLGLHAAFWFGAAISAAALAGAARALPPTRHLTSHPLDVLGAVLFGAALAGLLLVLSEGGTWGWTSPRLLGLTAASLAALAWWTVHELRTSHPLVDLRLVKDRTVLTADVTILIAGIGMYLLMSLVTRFAQTPATAGYGFGASVAVTGLILLPFSAASIAAAKVVPVLTRHTSTRLVLPLGCAVALVSMLSFALAHSGLWELFLAMGIAGLGVGCTFAVIPGLIVGSVPAHETGSAISFNQVLRCVGYSTGSALSATVLQAHTSAGHTLPSGDGYLIAALIGCAIWTAAMMVAIVLPRRQGVVTDTPTRDEEPMVENGSREAATAGDGALAPRPVPDDRRTG</sequence>
<dbReference type="PANTHER" id="PTHR42718">
    <property type="entry name" value="MAJOR FACILITATOR SUPERFAMILY MULTIDRUG TRANSPORTER MFSC"/>
    <property type="match status" value="1"/>
</dbReference>
<dbReference type="Gene3D" id="1.20.1250.20">
    <property type="entry name" value="MFS general substrate transporter like domains"/>
    <property type="match status" value="2"/>
</dbReference>
<reference evidence="10 11" key="1">
    <citation type="journal article" date="2019" name="Int. J. Syst. Evol. Microbiol.">
        <title>The Global Catalogue of Microorganisms (GCM) 10K type strain sequencing project: providing services to taxonomists for standard genome sequencing and annotation.</title>
        <authorList>
            <consortium name="The Broad Institute Genomics Platform"/>
            <consortium name="The Broad Institute Genome Sequencing Center for Infectious Disease"/>
            <person name="Wu L."/>
            <person name="Ma J."/>
        </authorList>
    </citation>
    <scope>NUCLEOTIDE SEQUENCE [LARGE SCALE GENOMIC DNA]</scope>
    <source>
        <strain evidence="10 11">JCM 4565</strain>
    </source>
</reference>
<accession>A0ABN0WWS1</accession>
<comment type="subcellular location">
    <subcellularLocation>
        <location evidence="1">Cell membrane</location>
        <topology evidence="1">Multi-pass membrane protein</topology>
    </subcellularLocation>
</comment>
<evidence type="ECO:0000256" key="4">
    <source>
        <dbReference type="ARBA" id="ARBA00022989"/>
    </source>
</evidence>
<feature type="transmembrane region" description="Helical" evidence="8">
    <location>
        <begin position="168"/>
        <end position="189"/>
    </location>
</feature>
<feature type="transmembrane region" description="Helical" evidence="8">
    <location>
        <begin position="53"/>
        <end position="73"/>
    </location>
</feature>